<gene>
    <name evidence="2" type="primary">ctpH_4</name>
    <name evidence="2" type="ORF">GALL_73900</name>
</gene>
<evidence type="ECO:0000256" key="1">
    <source>
        <dbReference type="SAM" id="Phobius"/>
    </source>
</evidence>
<reference evidence="2" key="1">
    <citation type="submission" date="2016-10" db="EMBL/GenBank/DDBJ databases">
        <title>Sequence of Gallionella enrichment culture.</title>
        <authorList>
            <person name="Poehlein A."/>
            <person name="Muehling M."/>
            <person name="Daniel R."/>
        </authorList>
    </citation>
    <scope>NUCLEOTIDE SEQUENCE</scope>
</reference>
<keyword evidence="1" id="KW-0472">Membrane</keyword>
<dbReference type="AlphaFoldDB" id="A0A1J5T9Z7"/>
<name>A0A1J5T9Z7_9ZZZZ</name>
<sequence length="208" mass="23734">MVKGIGGSSRKLISWNTAGRIGFTAVFFFWIYMTWDSTTDLDSRLNSVADQNTAIHNIQVDFKNEVQQWKDLLLRSTSQDAADKNWSAFDALFRKVAAEAQDIIRQSESPAVSDQLKMFVDAHEANHALYERSLELLIRNNFDPRPSDAVVKGIDRPALEHLEAAETSMQEDKRRINRTLVDAARNNLEQNLFVLSFLALLAVWMPKY</sequence>
<protein>
    <submittedName>
        <fullName evidence="2">Methyl-accepting chemotaxis protein CtpH</fullName>
    </submittedName>
</protein>
<comment type="caution">
    <text evidence="2">The sequence shown here is derived from an EMBL/GenBank/DDBJ whole genome shotgun (WGS) entry which is preliminary data.</text>
</comment>
<feature type="transmembrane region" description="Helical" evidence="1">
    <location>
        <begin position="12"/>
        <end position="33"/>
    </location>
</feature>
<keyword evidence="1" id="KW-0812">Transmembrane</keyword>
<accession>A0A1J5T9Z7</accession>
<keyword evidence="1" id="KW-1133">Transmembrane helix</keyword>
<evidence type="ECO:0000313" key="2">
    <source>
        <dbReference type="EMBL" id="OIR10620.1"/>
    </source>
</evidence>
<organism evidence="2">
    <name type="scientific">mine drainage metagenome</name>
    <dbReference type="NCBI Taxonomy" id="410659"/>
    <lineage>
        <taxon>unclassified sequences</taxon>
        <taxon>metagenomes</taxon>
        <taxon>ecological metagenomes</taxon>
    </lineage>
</organism>
<proteinExistence type="predicted"/>
<dbReference type="EMBL" id="MLJW01000022">
    <property type="protein sequence ID" value="OIR10620.1"/>
    <property type="molecule type" value="Genomic_DNA"/>
</dbReference>